<dbReference type="Gene3D" id="3.30.450.20">
    <property type="entry name" value="PAS domain"/>
    <property type="match status" value="1"/>
</dbReference>
<dbReference type="SUPFAM" id="SSF55874">
    <property type="entry name" value="ATPase domain of HSP90 chaperone/DNA topoisomerase II/histidine kinase"/>
    <property type="match status" value="1"/>
</dbReference>
<keyword evidence="3" id="KW-0597">Phosphoprotein</keyword>
<keyword evidence="8" id="KW-0812">Transmembrane</keyword>
<evidence type="ECO:0000256" key="1">
    <source>
        <dbReference type="ARBA" id="ARBA00000085"/>
    </source>
</evidence>
<dbReference type="Pfam" id="PF13581">
    <property type="entry name" value="HATPase_c_2"/>
    <property type="match status" value="1"/>
</dbReference>
<evidence type="ECO:0000256" key="3">
    <source>
        <dbReference type="ARBA" id="ARBA00022553"/>
    </source>
</evidence>
<dbReference type="Pfam" id="PF13181">
    <property type="entry name" value="TPR_8"/>
    <property type="match status" value="2"/>
</dbReference>
<evidence type="ECO:0000256" key="8">
    <source>
        <dbReference type="SAM" id="Phobius"/>
    </source>
</evidence>
<protein>
    <recommendedName>
        <fullName evidence="2">histidine kinase</fullName>
        <ecNumber evidence="2">2.7.13.3</ecNumber>
    </recommendedName>
</protein>
<evidence type="ECO:0000313" key="11">
    <source>
        <dbReference type="Proteomes" id="UP001623852"/>
    </source>
</evidence>
<dbReference type="PANTHER" id="PTHR41523:SF8">
    <property type="entry name" value="ETHYLENE RESPONSE SENSOR PROTEIN"/>
    <property type="match status" value="1"/>
</dbReference>
<dbReference type="InterPro" id="IPR011990">
    <property type="entry name" value="TPR-like_helical_dom_sf"/>
</dbReference>
<evidence type="ECO:0000256" key="5">
    <source>
        <dbReference type="ARBA" id="ARBA00022741"/>
    </source>
</evidence>
<dbReference type="SMART" id="SM00028">
    <property type="entry name" value="TPR"/>
    <property type="match status" value="4"/>
</dbReference>
<evidence type="ECO:0000256" key="7">
    <source>
        <dbReference type="ARBA" id="ARBA00022840"/>
    </source>
</evidence>
<keyword evidence="4 10" id="KW-0808">Transferase</keyword>
<dbReference type="Pfam" id="PF07568">
    <property type="entry name" value="HisKA_2"/>
    <property type="match status" value="1"/>
</dbReference>
<keyword evidence="8" id="KW-1133">Transmembrane helix</keyword>
<name>A0ABZ2UBF0_9FLAO</name>
<accession>A0ABZ2UBF0</accession>
<dbReference type="PANTHER" id="PTHR41523">
    <property type="entry name" value="TWO-COMPONENT SYSTEM SENSOR PROTEIN"/>
    <property type="match status" value="1"/>
</dbReference>
<dbReference type="InterPro" id="IPR011495">
    <property type="entry name" value="Sig_transdc_His_kin_sub2_dim/P"/>
</dbReference>
<evidence type="ECO:0000256" key="2">
    <source>
        <dbReference type="ARBA" id="ARBA00012438"/>
    </source>
</evidence>
<evidence type="ECO:0000259" key="9">
    <source>
        <dbReference type="PROSITE" id="PS50109"/>
    </source>
</evidence>
<evidence type="ECO:0000313" key="10">
    <source>
        <dbReference type="EMBL" id="WYZ18472.1"/>
    </source>
</evidence>
<evidence type="ECO:0000256" key="4">
    <source>
        <dbReference type="ARBA" id="ARBA00022679"/>
    </source>
</evidence>
<dbReference type="Gene3D" id="1.25.40.10">
    <property type="entry name" value="Tetratricopeptide repeat domain"/>
    <property type="match status" value="2"/>
</dbReference>
<keyword evidence="5" id="KW-0547">Nucleotide-binding</keyword>
<dbReference type="GO" id="GO:0004673">
    <property type="term" value="F:protein histidine kinase activity"/>
    <property type="evidence" value="ECO:0007669"/>
    <property type="project" value="UniProtKB-EC"/>
</dbReference>
<evidence type="ECO:0000256" key="6">
    <source>
        <dbReference type="ARBA" id="ARBA00022777"/>
    </source>
</evidence>
<dbReference type="SMART" id="SM00387">
    <property type="entry name" value="HATPase_c"/>
    <property type="match status" value="1"/>
</dbReference>
<dbReference type="EC" id="2.7.13.3" evidence="2"/>
<dbReference type="InterPro" id="IPR036890">
    <property type="entry name" value="HATPase_C_sf"/>
</dbReference>
<gene>
    <name evidence="10" type="ORF">AABD74_15010</name>
</gene>
<keyword evidence="6 10" id="KW-0418">Kinase</keyword>
<keyword evidence="7" id="KW-0067">ATP-binding</keyword>
<comment type="catalytic activity">
    <reaction evidence="1">
        <text>ATP + protein L-histidine = ADP + protein N-phospho-L-histidine.</text>
        <dbReference type="EC" id="2.7.13.3"/>
    </reaction>
</comment>
<dbReference type="InterPro" id="IPR019734">
    <property type="entry name" value="TPR_rpt"/>
</dbReference>
<reference evidence="10 11" key="1">
    <citation type="submission" date="2024-03" db="EMBL/GenBank/DDBJ databases">
        <title>Flavobacterium soyae.</title>
        <authorList>
            <person name="Zheng W."/>
        </authorList>
    </citation>
    <scope>NUCLEOTIDE SEQUENCE [LARGE SCALE GENOMIC DNA]</scope>
    <source>
        <strain evidence="10 11">55</strain>
    </source>
</reference>
<sequence length="833" mass="96450">MPAKNNFCITIAIIMLIIPSFSFSQKMWDRQLTLISQLRNSNSDTSRVNILLKLSHYYLYREYYLYKTGGPTTQMDSASYFAKKALYLSNKLKYEFGKNQADLLIGDAYIRKDQIPSAIKLLGTLKDSTRFRMLIILARHYLFHSDRSPKDLNNSLFYLEQSNKITEIQYASNLQAERMHVKAMHLFITEGFKQSKREYLKTINKIDLPGNEEKTALLWHELATLIPMREKTGLTKLDCFENMLSLYKKSGNKERQAWVLKTIADIHLVSGKFNLAEIELLQTLELYKALGYKELHYIYDLLSVTYRYKGDSGKCISYGLKAIEGMEAANDSTSALTFYSRLAHMYKELGQPDKSIEWYLKIFDNQHFKSTDNLYKFREARLFARELINAKKDKEALSYILDIKAKYKPIGIYSKACLTSSLAYCYQTMQQNKKAEKYYLELIKLSGQMEQGNEITANIDSEIGQYFINKQQYGKALPYLQTALNYSQAANKPSFTKDIHFMLFQANSGLKNYDSAIKHLLKHQQLKDSMFNETKNWQIAELQVQFETAKKQKDIELLNKQNQLQYSRIEETKRSRNITVAIAALLLIIVGLLFNRYLIKQRSNCKLEANKKELDQKNFYLENLNTEQDKLLKEKEWLIKEVHHRVKNNLQMVTSLLNSQSLYLKDNEAKTAVKDSLRRMQAMSMIHKKLYLDDNVSTIAMAEYISELVDYLHESFDNKNQITFKKNIKAIDLDVSQAIPLGLIITESIVNAIKYAFLENQKGIVEISLDLEDSDLVLKISDNGIGLPDLTNKTKNNSLGLNLIKGLVKQLKGSFSIENYKGVHIIIKFIPHK</sequence>
<organism evidence="10 11">
    <name type="scientific">Flavobacterium soyae</name>
    <dbReference type="NCBI Taxonomy" id="2903098"/>
    <lineage>
        <taxon>Bacteria</taxon>
        <taxon>Pseudomonadati</taxon>
        <taxon>Bacteroidota</taxon>
        <taxon>Flavobacteriia</taxon>
        <taxon>Flavobacteriales</taxon>
        <taxon>Flavobacteriaceae</taxon>
        <taxon>Flavobacterium</taxon>
    </lineage>
</organism>
<feature type="domain" description="Histidine kinase" evidence="9">
    <location>
        <begin position="641"/>
        <end position="833"/>
    </location>
</feature>
<keyword evidence="11" id="KW-1185">Reference proteome</keyword>
<dbReference type="InterPro" id="IPR003594">
    <property type="entry name" value="HATPase_dom"/>
</dbReference>
<dbReference type="InterPro" id="IPR005467">
    <property type="entry name" value="His_kinase_dom"/>
</dbReference>
<dbReference type="Proteomes" id="UP001623852">
    <property type="component" value="Chromosome"/>
</dbReference>
<proteinExistence type="predicted"/>
<dbReference type="RefSeq" id="WP_406843382.1">
    <property type="nucleotide sequence ID" value="NZ_CP150845.1"/>
</dbReference>
<dbReference type="SUPFAM" id="SSF48452">
    <property type="entry name" value="TPR-like"/>
    <property type="match status" value="1"/>
</dbReference>
<keyword evidence="8" id="KW-0472">Membrane</keyword>
<dbReference type="EMBL" id="CP150845">
    <property type="protein sequence ID" value="WYZ18472.1"/>
    <property type="molecule type" value="Genomic_DNA"/>
</dbReference>
<feature type="transmembrane region" description="Helical" evidence="8">
    <location>
        <begin position="578"/>
        <end position="598"/>
    </location>
</feature>
<dbReference type="Gene3D" id="3.30.565.10">
    <property type="entry name" value="Histidine kinase-like ATPase, C-terminal domain"/>
    <property type="match status" value="1"/>
</dbReference>
<dbReference type="PROSITE" id="PS50109">
    <property type="entry name" value="HIS_KIN"/>
    <property type="match status" value="1"/>
</dbReference>